<comment type="caution">
    <text evidence="2">The sequence shown here is derived from an EMBL/GenBank/DDBJ whole genome shotgun (WGS) entry which is preliminary data.</text>
</comment>
<dbReference type="EMBL" id="JABCKV010000192">
    <property type="protein sequence ID" value="KAG5642360.1"/>
    <property type="molecule type" value="Genomic_DNA"/>
</dbReference>
<organism evidence="2 3">
    <name type="scientific">Asterophora parasitica</name>
    <dbReference type="NCBI Taxonomy" id="117018"/>
    <lineage>
        <taxon>Eukaryota</taxon>
        <taxon>Fungi</taxon>
        <taxon>Dikarya</taxon>
        <taxon>Basidiomycota</taxon>
        <taxon>Agaricomycotina</taxon>
        <taxon>Agaricomycetes</taxon>
        <taxon>Agaricomycetidae</taxon>
        <taxon>Agaricales</taxon>
        <taxon>Tricholomatineae</taxon>
        <taxon>Lyophyllaceae</taxon>
        <taxon>Asterophora</taxon>
    </lineage>
</organism>
<reference evidence="2" key="2">
    <citation type="submission" date="2021-10" db="EMBL/GenBank/DDBJ databases">
        <title>Phylogenomics reveals ancestral predisposition of the termite-cultivated fungus Termitomyces towards a domesticated lifestyle.</title>
        <authorList>
            <person name="Auxier B."/>
            <person name="Grum-Grzhimaylo A."/>
            <person name="Cardenas M.E."/>
            <person name="Lodge J.D."/>
            <person name="Laessoe T."/>
            <person name="Pedersen O."/>
            <person name="Smith M.E."/>
            <person name="Kuyper T.W."/>
            <person name="Franco-Molano E.A."/>
            <person name="Baroni T.J."/>
            <person name="Aanen D.K."/>
        </authorList>
    </citation>
    <scope>NUCLEOTIDE SEQUENCE</scope>
    <source>
        <strain evidence="2">AP01</strain>
        <tissue evidence="2">Mycelium</tissue>
    </source>
</reference>
<keyword evidence="1" id="KW-0472">Membrane</keyword>
<accession>A0A9P7KAY4</accession>
<evidence type="ECO:0000313" key="2">
    <source>
        <dbReference type="EMBL" id="KAG5642360.1"/>
    </source>
</evidence>
<gene>
    <name evidence="2" type="ORF">DXG03_002957</name>
</gene>
<feature type="transmembrane region" description="Helical" evidence="1">
    <location>
        <begin position="80"/>
        <end position="100"/>
    </location>
</feature>
<keyword evidence="1" id="KW-0812">Transmembrane</keyword>
<keyword evidence="3" id="KW-1185">Reference proteome</keyword>
<proteinExistence type="predicted"/>
<dbReference type="Proteomes" id="UP000775547">
    <property type="component" value="Unassembled WGS sequence"/>
</dbReference>
<evidence type="ECO:0000313" key="3">
    <source>
        <dbReference type="Proteomes" id="UP000775547"/>
    </source>
</evidence>
<sequence>MSTNATDAAATVRASILPKPFATPGPFEWPDPNPTTLTSEPELLPASVSSFPTTPTITPTASTTPPPAAPVFSPGASPPLILAFLTIGLFALSIMVVLGWRRVRGTGDNGPDWIGRPWRPIWRSTPLPNDHAHYHHRFTGLPLGDSSPRRTAPHTVTFPSHTPNLFPAIPVAEKKEKHHGSSADDAHAHASRIQVVVAIRMPDSSKPWCLHRREGEFVGEVGVAGVAENKKDGEDGAGRGDGEPFAYALGVYECDADWRADE</sequence>
<reference evidence="2" key="1">
    <citation type="submission" date="2020-07" db="EMBL/GenBank/DDBJ databases">
        <authorList>
            <person name="Nieuwenhuis M."/>
            <person name="Van De Peppel L.J.J."/>
        </authorList>
    </citation>
    <scope>NUCLEOTIDE SEQUENCE</scope>
    <source>
        <strain evidence="2">AP01</strain>
        <tissue evidence="2">Mycelium</tissue>
    </source>
</reference>
<protein>
    <submittedName>
        <fullName evidence="2">Uncharacterized protein</fullName>
    </submittedName>
</protein>
<name>A0A9P7KAY4_9AGAR</name>
<keyword evidence="1" id="KW-1133">Transmembrane helix</keyword>
<evidence type="ECO:0000256" key="1">
    <source>
        <dbReference type="SAM" id="Phobius"/>
    </source>
</evidence>
<dbReference type="AlphaFoldDB" id="A0A9P7KAY4"/>
<dbReference type="OrthoDB" id="2972750at2759"/>